<proteinExistence type="inferred from homology"/>
<dbReference type="CDD" id="cd07560">
    <property type="entry name" value="Peptidase_S41_CPP"/>
    <property type="match status" value="1"/>
</dbReference>
<evidence type="ECO:0000256" key="1">
    <source>
        <dbReference type="ARBA" id="ARBA00009179"/>
    </source>
</evidence>
<dbReference type="InterPro" id="IPR006311">
    <property type="entry name" value="TAT_signal"/>
</dbReference>
<dbReference type="InterPro" id="IPR001478">
    <property type="entry name" value="PDZ"/>
</dbReference>
<dbReference type="SUPFAM" id="SSF52096">
    <property type="entry name" value="ClpP/crotonase"/>
    <property type="match status" value="1"/>
</dbReference>
<keyword evidence="4 5" id="KW-0720">Serine protease</keyword>
<dbReference type="Gene3D" id="2.30.42.10">
    <property type="match status" value="1"/>
</dbReference>
<dbReference type="Gene3D" id="3.30.750.44">
    <property type="match status" value="1"/>
</dbReference>
<dbReference type="Pfam" id="PF00595">
    <property type="entry name" value="PDZ"/>
    <property type="match status" value="1"/>
</dbReference>
<dbReference type="PROSITE" id="PS50106">
    <property type="entry name" value="PDZ"/>
    <property type="match status" value="1"/>
</dbReference>
<name>A0ABS1E5Q8_9GAMM</name>
<dbReference type="PANTHER" id="PTHR32060">
    <property type="entry name" value="TAIL-SPECIFIC PROTEASE"/>
    <property type="match status" value="1"/>
</dbReference>
<dbReference type="Proteomes" id="UP000738126">
    <property type="component" value="Unassembled WGS sequence"/>
</dbReference>
<keyword evidence="2 5" id="KW-0645">Protease</keyword>
<evidence type="ECO:0000256" key="5">
    <source>
        <dbReference type="RuleBase" id="RU004404"/>
    </source>
</evidence>
<evidence type="ECO:0000256" key="2">
    <source>
        <dbReference type="ARBA" id="ARBA00022670"/>
    </source>
</evidence>
<dbReference type="Pfam" id="PF03572">
    <property type="entry name" value="Peptidase_S41"/>
    <property type="match status" value="1"/>
</dbReference>
<evidence type="ECO:0000256" key="3">
    <source>
        <dbReference type="ARBA" id="ARBA00022801"/>
    </source>
</evidence>
<evidence type="ECO:0000256" key="4">
    <source>
        <dbReference type="ARBA" id="ARBA00022825"/>
    </source>
</evidence>
<keyword evidence="3 5" id="KW-0378">Hydrolase</keyword>
<dbReference type="RefSeq" id="WP_200256869.1">
    <property type="nucleotide sequence ID" value="NZ_NRSH01000023.1"/>
</dbReference>
<accession>A0ABS1E5Q8</accession>
<dbReference type="InterPro" id="IPR020992">
    <property type="entry name" value="Tail_Prtase_C"/>
</dbReference>
<organism evidence="8 9">
    <name type="scientific">Halorhodospira neutriphila</name>
    <dbReference type="NCBI Taxonomy" id="168379"/>
    <lineage>
        <taxon>Bacteria</taxon>
        <taxon>Pseudomonadati</taxon>
        <taxon>Pseudomonadota</taxon>
        <taxon>Gammaproteobacteria</taxon>
        <taxon>Chromatiales</taxon>
        <taxon>Ectothiorhodospiraceae</taxon>
        <taxon>Halorhodospira</taxon>
    </lineage>
</organism>
<dbReference type="Gene3D" id="3.90.226.10">
    <property type="entry name" value="2-enoyl-CoA Hydratase, Chain A, domain 1"/>
    <property type="match status" value="1"/>
</dbReference>
<dbReference type="InterPro" id="IPR036034">
    <property type="entry name" value="PDZ_sf"/>
</dbReference>
<keyword evidence="6" id="KW-0732">Signal</keyword>
<evidence type="ECO:0000259" key="7">
    <source>
        <dbReference type="PROSITE" id="PS50106"/>
    </source>
</evidence>
<dbReference type="PANTHER" id="PTHR32060:SF22">
    <property type="entry name" value="CARBOXYL-TERMINAL-PROCESSING PEPTIDASE 3, CHLOROPLASTIC"/>
    <property type="match status" value="1"/>
</dbReference>
<evidence type="ECO:0000313" key="9">
    <source>
        <dbReference type="Proteomes" id="UP000738126"/>
    </source>
</evidence>
<dbReference type="InterPro" id="IPR029045">
    <property type="entry name" value="ClpP/crotonase-like_dom_sf"/>
</dbReference>
<dbReference type="SMART" id="SM00245">
    <property type="entry name" value="TSPc"/>
    <property type="match status" value="1"/>
</dbReference>
<dbReference type="InterPro" id="IPR004447">
    <property type="entry name" value="Peptidase_S41A"/>
</dbReference>
<dbReference type="SMART" id="SM00228">
    <property type="entry name" value="PDZ"/>
    <property type="match status" value="1"/>
</dbReference>
<dbReference type="Pfam" id="PF11818">
    <property type="entry name" value="DUF3340"/>
    <property type="match status" value="1"/>
</dbReference>
<sequence length="710" mass="79102">MTRRLLLSLTLALGAALLAPQAPLGGPIAAASAAAAAEQEAALEPGRTEREKARVVADLLERYHYRGSPEDYSVAEEAAEAYLKRLDHGRFFLLAEDAERFRERVAEADGDIDAIVEAAFDLYTVYQERVTEQIRYALELLDQPLEFDREGRYEPDRREAEWADSEQALDALWRRRVTHDALTLELAGREPEKIRENLGHRYRTLQERALEVSRDDVMADYLSAWASAYDPHSSYFSPRRSKEFDMQMSLQLEGIGAKLTMEQDYTKIVELIPGGPAKSSGKLEEGERIIGVADGEDGRMKNIVGWRLQDIVQLIRGPKESVVRLKVLPPAGASESSPRVVRLVRNKIDLEDQAARKEVIELPAEGADAEQQRIGVIEIPRFYRDFSAAQAGKEDYRSTTRDVKRLLEELEGQEIDGLVIDLRDNSGGALREATGLTDLFTGEGPAVQVRNHTGQTEQVGGGHPPAYDGPLGVLVNRRSASASEIFAAAIKDYNRGVVIGDQTFGKGTVQQMINLGNYAIPGEEKSGQLKLTIAQFYRVNGESTQLAGVRPHISLPSLLDHDELGERAAENPLPATRIEPVGVEQRTGIDAGLIETLRERHEQRVAQEAAFEAFTAELEYKRRLREETATPLDKERRQAEKAQREERLLALHNHRREVHGLEPVASYEEIDEEPLPDLLLRESAAVVGDLAELLGRQEPERELAREGGVS</sequence>
<dbReference type="InterPro" id="IPR040573">
    <property type="entry name" value="TSP_N"/>
</dbReference>
<feature type="signal peptide" evidence="6">
    <location>
        <begin position="1"/>
        <end position="24"/>
    </location>
</feature>
<gene>
    <name evidence="8" type="ORF">CKO13_03495</name>
</gene>
<dbReference type="EMBL" id="NRSH01000023">
    <property type="protein sequence ID" value="MBK1726100.1"/>
    <property type="molecule type" value="Genomic_DNA"/>
</dbReference>
<dbReference type="PROSITE" id="PS51318">
    <property type="entry name" value="TAT"/>
    <property type="match status" value="1"/>
</dbReference>
<dbReference type="SUPFAM" id="SSF50156">
    <property type="entry name" value="PDZ domain-like"/>
    <property type="match status" value="1"/>
</dbReference>
<dbReference type="NCBIfam" id="TIGR00225">
    <property type="entry name" value="prc"/>
    <property type="match status" value="1"/>
</dbReference>
<feature type="domain" description="PDZ" evidence="7">
    <location>
        <begin position="243"/>
        <end position="322"/>
    </location>
</feature>
<comment type="caution">
    <text evidence="8">The sequence shown here is derived from an EMBL/GenBank/DDBJ whole genome shotgun (WGS) entry which is preliminary data.</text>
</comment>
<evidence type="ECO:0000313" key="8">
    <source>
        <dbReference type="EMBL" id="MBK1726100.1"/>
    </source>
</evidence>
<keyword evidence="9" id="KW-1185">Reference proteome</keyword>
<dbReference type="CDD" id="cd06782">
    <property type="entry name" value="cpPDZ_CPP-like"/>
    <property type="match status" value="1"/>
</dbReference>
<protein>
    <submittedName>
        <fullName evidence="8">Peptidase S41</fullName>
    </submittedName>
</protein>
<evidence type="ECO:0000256" key="6">
    <source>
        <dbReference type="SAM" id="SignalP"/>
    </source>
</evidence>
<dbReference type="InterPro" id="IPR005151">
    <property type="entry name" value="Tail-specific_protease"/>
</dbReference>
<feature type="chain" id="PRO_5046816163" evidence="6">
    <location>
        <begin position="25"/>
        <end position="710"/>
    </location>
</feature>
<comment type="similarity">
    <text evidence="1 5">Belongs to the peptidase S41A family.</text>
</comment>
<dbReference type="Pfam" id="PF17804">
    <property type="entry name" value="TSP_NTD"/>
    <property type="match status" value="1"/>
</dbReference>
<reference evidence="8 9" key="1">
    <citation type="journal article" date="2020" name="Microorganisms">
        <title>Osmotic Adaptation and Compatible Solute Biosynthesis of Phototrophic Bacteria as Revealed from Genome Analyses.</title>
        <authorList>
            <person name="Imhoff J.F."/>
            <person name="Rahn T."/>
            <person name="Kunzel S."/>
            <person name="Keller A."/>
            <person name="Neulinger S.C."/>
        </authorList>
    </citation>
    <scope>NUCLEOTIDE SEQUENCE [LARGE SCALE GENOMIC DNA]</scope>
    <source>
        <strain evidence="8 9">DSM 15116</strain>
    </source>
</reference>